<dbReference type="AlphaFoldDB" id="A0A0V1B3F7"/>
<comment type="caution">
    <text evidence="1">The sequence shown here is derived from an EMBL/GenBank/DDBJ whole genome shotgun (WGS) entry which is preliminary data.</text>
</comment>
<protein>
    <submittedName>
        <fullName evidence="1">Uncharacterized protein</fullName>
    </submittedName>
</protein>
<reference evidence="1 2" key="1">
    <citation type="submission" date="2015-01" db="EMBL/GenBank/DDBJ databases">
        <title>Evolution of Trichinella species and genotypes.</title>
        <authorList>
            <person name="Korhonen P.K."/>
            <person name="Edoardo P."/>
            <person name="Giuseppe L.R."/>
            <person name="Gasser R.B."/>
        </authorList>
    </citation>
    <scope>NUCLEOTIDE SEQUENCE [LARGE SCALE GENOMIC DNA]</scope>
    <source>
        <strain evidence="1">ISS3</strain>
    </source>
</reference>
<dbReference type="InParanoid" id="A0A0V1B3F7"/>
<keyword evidence="2" id="KW-1185">Reference proteome</keyword>
<organism evidence="1 2">
    <name type="scientific">Trichinella spiralis</name>
    <name type="common">Trichina worm</name>
    <dbReference type="NCBI Taxonomy" id="6334"/>
    <lineage>
        <taxon>Eukaryota</taxon>
        <taxon>Metazoa</taxon>
        <taxon>Ecdysozoa</taxon>
        <taxon>Nematoda</taxon>
        <taxon>Enoplea</taxon>
        <taxon>Dorylaimia</taxon>
        <taxon>Trichinellida</taxon>
        <taxon>Trichinellidae</taxon>
        <taxon>Trichinella</taxon>
    </lineage>
</organism>
<dbReference type="Proteomes" id="UP000054776">
    <property type="component" value="Unassembled WGS sequence"/>
</dbReference>
<gene>
    <name evidence="1" type="ORF">T01_8598</name>
</gene>
<proteinExistence type="predicted"/>
<accession>A0A0V1B3F7</accession>
<sequence length="167" mass="18440">MEFTYLGCCEKCHHCDDAFGFSDPCSRSKADKPLHFGASSTCNVDCNLDYGKHLMHVVHLGTGATQIDTSTISGSTCNVDCNLDYGKHLMHVVHLGTGATQIDTSTISGEDTSKDSIKYQVLPSPTRLKATDERWLCNEQRSCPAYRVKQWRMVELTGKLHAVALLL</sequence>
<evidence type="ECO:0000313" key="2">
    <source>
        <dbReference type="Proteomes" id="UP000054776"/>
    </source>
</evidence>
<evidence type="ECO:0000313" key="1">
    <source>
        <dbReference type="EMBL" id="KRY31536.1"/>
    </source>
</evidence>
<name>A0A0V1B3F7_TRISP</name>
<dbReference type="EMBL" id="JYDH01000116">
    <property type="protein sequence ID" value="KRY31536.1"/>
    <property type="molecule type" value="Genomic_DNA"/>
</dbReference>
<dbReference type="OrthoDB" id="10601010at2759"/>